<dbReference type="GO" id="GO:0005524">
    <property type="term" value="F:ATP binding"/>
    <property type="evidence" value="ECO:0007669"/>
    <property type="project" value="UniProtKB-KW"/>
</dbReference>
<dbReference type="PANTHER" id="PTHR43790">
    <property type="entry name" value="CARBOHYDRATE TRANSPORT ATP-BINDING PROTEIN MG119-RELATED"/>
    <property type="match status" value="1"/>
</dbReference>
<keyword evidence="4" id="KW-0067">ATP-binding</keyword>
<dbReference type="PANTHER" id="PTHR43790:SF9">
    <property type="entry name" value="GALACTOFURANOSE TRANSPORTER ATP-BINDING PROTEIN YTFR"/>
    <property type="match status" value="1"/>
</dbReference>
<evidence type="ECO:0000256" key="3">
    <source>
        <dbReference type="ARBA" id="ARBA00022741"/>
    </source>
</evidence>
<dbReference type="InterPro" id="IPR050107">
    <property type="entry name" value="ABC_carbohydrate_import_ATPase"/>
</dbReference>
<evidence type="ECO:0000256" key="4">
    <source>
        <dbReference type="ARBA" id="ARBA00022840"/>
    </source>
</evidence>
<evidence type="ECO:0000256" key="2">
    <source>
        <dbReference type="ARBA" id="ARBA00022737"/>
    </source>
</evidence>
<dbReference type="GO" id="GO:0016887">
    <property type="term" value="F:ATP hydrolysis activity"/>
    <property type="evidence" value="ECO:0007669"/>
    <property type="project" value="InterPro"/>
</dbReference>
<dbReference type="Pfam" id="PF00005">
    <property type="entry name" value="ABC_tran"/>
    <property type="match status" value="2"/>
</dbReference>
<dbReference type="InterPro" id="IPR003439">
    <property type="entry name" value="ABC_transporter-like_ATP-bd"/>
</dbReference>
<evidence type="ECO:0000313" key="6">
    <source>
        <dbReference type="EMBL" id="CAB4595716.1"/>
    </source>
</evidence>
<protein>
    <submittedName>
        <fullName evidence="6">Unannotated protein</fullName>
    </submittedName>
</protein>
<evidence type="ECO:0000259" key="5">
    <source>
        <dbReference type="PROSITE" id="PS50893"/>
    </source>
</evidence>
<keyword evidence="1" id="KW-0813">Transport</keyword>
<proteinExistence type="predicted"/>
<dbReference type="InterPro" id="IPR027417">
    <property type="entry name" value="P-loop_NTPase"/>
</dbReference>
<dbReference type="EMBL" id="CAEZUA010000089">
    <property type="protein sequence ID" value="CAB4595716.1"/>
    <property type="molecule type" value="Genomic_DNA"/>
</dbReference>
<keyword evidence="3" id="KW-0547">Nucleotide-binding</keyword>
<evidence type="ECO:0000256" key="1">
    <source>
        <dbReference type="ARBA" id="ARBA00022448"/>
    </source>
</evidence>
<name>A0A6J6G3B8_9ZZZZ</name>
<dbReference type="CDD" id="cd03215">
    <property type="entry name" value="ABC_Carb_Monos_II"/>
    <property type="match status" value="1"/>
</dbReference>
<accession>A0A6J6G3B8</accession>
<dbReference type="InterPro" id="IPR017871">
    <property type="entry name" value="ABC_transporter-like_CS"/>
</dbReference>
<keyword evidence="2" id="KW-0677">Repeat</keyword>
<dbReference type="SUPFAM" id="SSF52540">
    <property type="entry name" value="P-loop containing nucleoside triphosphate hydrolases"/>
    <property type="match status" value="2"/>
</dbReference>
<organism evidence="6">
    <name type="scientific">freshwater metagenome</name>
    <dbReference type="NCBI Taxonomy" id="449393"/>
    <lineage>
        <taxon>unclassified sequences</taxon>
        <taxon>metagenomes</taxon>
        <taxon>ecological metagenomes</taxon>
    </lineage>
</organism>
<dbReference type="AlphaFoldDB" id="A0A6J6G3B8"/>
<reference evidence="6" key="1">
    <citation type="submission" date="2020-05" db="EMBL/GenBank/DDBJ databases">
        <authorList>
            <person name="Chiriac C."/>
            <person name="Salcher M."/>
            <person name="Ghai R."/>
            <person name="Kavagutti S V."/>
        </authorList>
    </citation>
    <scope>NUCLEOTIDE SEQUENCE</scope>
</reference>
<dbReference type="Gene3D" id="3.40.50.300">
    <property type="entry name" value="P-loop containing nucleotide triphosphate hydrolases"/>
    <property type="match status" value="2"/>
</dbReference>
<sequence length="418" mass="45186">MSSFPTLSVGENLLVGRLPMGKRGLVNWTQLWEMAEASLKLVGLDVNPRVPMASLGVASRQMVAIAQALSRSAKLIILDEPTAALAKPEISRLFKLMKNLSESGVAIIYISHHLQEVFSITDRVTVLRDGLSRGTFQTSEISSDDLIREMGASSALTKRARKSQTHHSSMDFHKDNVLLEVKDLSKENAFSKISLTIHSGEIVGLTGLEGCGKHELVQALFGLQKASGGTANFGGSSKVAQRPREAISRGMGYLSQDRRGESVFEQFNVADNLTMTVLDRLQNKWGFQFPSKAEKVAKNAISTYSIICTGPEQNVGTLSGGNQQKVALGKMLESGPSLLLLEEPTQGVDIAAKASITTIVAEACERGAGVLLVSDEIETLLQVTDRVIVLYKGSQIAEFNTEDLDGETLIRAIEGIDE</sequence>
<gene>
    <name evidence="6" type="ORF">UFOPK1773_01083</name>
</gene>
<dbReference type="PROSITE" id="PS50893">
    <property type="entry name" value="ABC_TRANSPORTER_2"/>
    <property type="match status" value="1"/>
</dbReference>
<feature type="domain" description="ABC transporter" evidence="5">
    <location>
        <begin position="172"/>
        <end position="417"/>
    </location>
</feature>
<dbReference type="PROSITE" id="PS00211">
    <property type="entry name" value="ABC_TRANSPORTER_1"/>
    <property type="match status" value="1"/>
</dbReference>